<dbReference type="Proteomes" id="UP000095746">
    <property type="component" value="Unassembled WGS sequence"/>
</dbReference>
<accession>A0A174EN50</accession>
<dbReference type="AlphaFoldDB" id="A0A174EN50"/>
<dbReference type="EMBL" id="CYZT01000081">
    <property type="protein sequence ID" value="CUO37889.1"/>
    <property type="molecule type" value="Genomic_DNA"/>
</dbReference>
<dbReference type="InterPro" id="IPR038667">
    <property type="entry name" value="XkdH-like_sf"/>
</dbReference>
<organism evidence="1 2">
    <name type="scientific">Flavonifractor plautii</name>
    <name type="common">Fusobacterium plautii</name>
    <dbReference type="NCBI Taxonomy" id="292800"/>
    <lineage>
        <taxon>Bacteria</taxon>
        <taxon>Bacillati</taxon>
        <taxon>Bacillota</taxon>
        <taxon>Clostridia</taxon>
        <taxon>Eubacteriales</taxon>
        <taxon>Oscillospiraceae</taxon>
        <taxon>Flavonifractor</taxon>
    </lineage>
</organism>
<gene>
    <name evidence="1" type="ORF">ERS852411_01440</name>
</gene>
<evidence type="ECO:0000313" key="2">
    <source>
        <dbReference type="Proteomes" id="UP000095746"/>
    </source>
</evidence>
<name>A0A174EN50_FLAPL</name>
<evidence type="ECO:0000313" key="1">
    <source>
        <dbReference type="EMBL" id="CUO37889.1"/>
    </source>
</evidence>
<dbReference type="Gene3D" id="2.40.10.370">
    <property type="entry name" value="Protein of unknown function DUF3599"/>
    <property type="match status" value="1"/>
</dbReference>
<dbReference type="RefSeq" id="WP_196059669.1">
    <property type="nucleotide sequence ID" value="NZ_JADMSX010000003.1"/>
</dbReference>
<proteinExistence type="predicted"/>
<evidence type="ECO:0008006" key="3">
    <source>
        <dbReference type="Google" id="ProtNLM"/>
    </source>
</evidence>
<protein>
    <recommendedName>
        <fullName evidence="3">Phage protein</fullName>
    </recommendedName>
</protein>
<reference evidence="1 2" key="1">
    <citation type="submission" date="2015-09" db="EMBL/GenBank/DDBJ databases">
        <authorList>
            <consortium name="Pathogen Informatics"/>
        </authorList>
    </citation>
    <scope>NUCLEOTIDE SEQUENCE [LARGE SCALE GENOMIC DNA]</scope>
    <source>
        <strain evidence="1 2">2789STDY5608854</strain>
    </source>
</reference>
<sequence>MGIDKARIAARKALERMYQGRATVIEYQKVKDEYGMTNFQEVTVLEDQPCKLSFETLTSSNGDPVATVSQSVKLFISPDVVIKAGSKIIVTQHGRTTEYSNSGVPAVYPTHQEIMLTLFNGWA</sequence>